<dbReference type="EMBL" id="GBRH01163426">
    <property type="protein sequence ID" value="JAE34470.1"/>
    <property type="molecule type" value="Transcribed_RNA"/>
</dbReference>
<evidence type="ECO:0000313" key="1">
    <source>
        <dbReference type="EMBL" id="JAE34470.1"/>
    </source>
</evidence>
<accession>A0A0A9HB95</accession>
<reference evidence="1" key="2">
    <citation type="journal article" date="2015" name="Data Brief">
        <title>Shoot transcriptome of the giant reed, Arundo donax.</title>
        <authorList>
            <person name="Barrero R.A."/>
            <person name="Guerrero F.D."/>
            <person name="Moolhuijzen P."/>
            <person name="Goolsby J.A."/>
            <person name="Tidwell J."/>
            <person name="Bellgard S.E."/>
            <person name="Bellgard M.I."/>
        </authorList>
    </citation>
    <scope>NUCLEOTIDE SEQUENCE</scope>
    <source>
        <tissue evidence="1">Shoot tissue taken approximately 20 cm above the soil surface</tissue>
    </source>
</reference>
<protein>
    <submittedName>
        <fullName evidence="1">Uncharacterized protein</fullName>
    </submittedName>
</protein>
<dbReference type="AlphaFoldDB" id="A0A0A9HB95"/>
<name>A0A0A9HB95_ARUDO</name>
<reference evidence="1" key="1">
    <citation type="submission" date="2014-09" db="EMBL/GenBank/DDBJ databases">
        <authorList>
            <person name="Magalhaes I.L.F."/>
            <person name="Oliveira U."/>
            <person name="Santos F.R."/>
            <person name="Vidigal T.H.D.A."/>
            <person name="Brescovit A.D."/>
            <person name="Santos A.J."/>
        </authorList>
    </citation>
    <scope>NUCLEOTIDE SEQUENCE</scope>
    <source>
        <tissue evidence="1">Shoot tissue taken approximately 20 cm above the soil surface</tissue>
    </source>
</reference>
<proteinExistence type="predicted"/>
<organism evidence="1">
    <name type="scientific">Arundo donax</name>
    <name type="common">Giant reed</name>
    <name type="synonym">Donax arundinaceus</name>
    <dbReference type="NCBI Taxonomy" id="35708"/>
    <lineage>
        <taxon>Eukaryota</taxon>
        <taxon>Viridiplantae</taxon>
        <taxon>Streptophyta</taxon>
        <taxon>Embryophyta</taxon>
        <taxon>Tracheophyta</taxon>
        <taxon>Spermatophyta</taxon>
        <taxon>Magnoliopsida</taxon>
        <taxon>Liliopsida</taxon>
        <taxon>Poales</taxon>
        <taxon>Poaceae</taxon>
        <taxon>PACMAD clade</taxon>
        <taxon>Arundinoideae</taxon>
        <taxon>Arundineae</taxon>
        <taxon>Arundo</taxon>
    </lineage>
</organism>
<sequence length="24" mass="2852">MRFFFHLAPNLHSQFALQIGRPHS</sequence>